<proteinExistence type="predicted"/>
<evidence type="ECO:0000313" key="1">
    <source>
        <dbReference type="EMBL" id="MCF2525851.1"/>
    </source>
</evidence>
<reference evidence="1" key="1">
    <citation type="submission" date="2022-01" db="EMBL/GenBank/DDBJ databases">
        <title>Genome-Based Taxonomic Classification of the Phylum Actinobacteria.</title>
        <authorList>
            <person name="Gao Y."/>
        </authorList>
    </citation>
    <scope>NUCLEOTIDE SEQUENCE</scope>
    <source>
        <strain evidence="1">KLBMP 8922</strain>
    </source>
</reference>
<evidence type="ECO:0000313" key="2">
    <source>
        <dbReference type="Proteomes" id="UP001165378"/>
    </source>
</evidence>
<keyword evidence="2" id="KW-1185">Reference proteome</keyword>
<name>A0AA41PUB7_9ACTN</name>
<organism evidence="1 2">
    <name type="scientific">Yinghuangia soli</name>
    <dbReference type="NCBI Taxonomy" id="2908204"/>
    <lineage>
        <taxon>Bacteria</taxon>
        <taxon>Bacillati</taxon>
        <taxon>Actinomycetota</taxon>
        <taxon>Actinomycetes</taxon>
        <taxon>Kitasatosporales</taxon>
        <taxon>Streptomycetaceae</taxon>
        <taxon>Yinghuangia</taxon>
    </lineage>
</organism>
<dbReference type="Proteomes" id="UP001165378">
    <property type="component" value="Unassembled WGS sequence"/>
</dbReference>
<dbReference type="AlphaFoldDB" id="A0AA41PUB7"/>
<sequence length="371" mass="39380">MGRHDDEPLPVHDADEVPEGLLTEAELAALPEPREPGGDAVALLRRVGGHESYVPLYALRNSRPSVFLCGDCGAITEQRCQWSDNRPQCRACRQIASILQAQRDAQAMRGWVIGDVRGRLADPRLAVVAVRLVMSDPGRPGLGPGRGSGRSVPVAAYLEAVDGSGQMLLKVCTWLVPPSPAEGPDEAILPEALPADEAAALMRSAFAGRRLAFWSTLSMGAVHRAGQHLGVDFGLDLRGGHGALDGGVLGAFVAKWRCDVDPVSCRLVTPAEPTDALVLLDLMRQIAATPPPDEARRVRHHQNLARHRQAVQIAVTGRPGAVRRIGAVLAATGMLADDGYTADERPTQPSAHLPGYVTAHLPGIAHGADEA</sequence>
<protein>
    <submittedName>
        <fullName evidence="1">Uncharacterized protein</fullName>
    </submittedName>
</protein>
<dbReference type="EMBL" id="JAKFHA010000001">
    <property type="protein sequence ID" value="MCF2525851.1"/>
    <property type="molecule type" value="Genomic_DNA"/>
</dbReference>
<accession>A0AA41PUB7</accession>
<gene>
    <name evidence="1" type="ORF">LZ495_01235</name>
</gene>
<dbReference type="RefSeq" id="WP_235049872.1">
    <property type="nucleotide sequence ID" value="NZ_JAKFHA010000001.1"/>
</dbReference>
<comment type="caution">
    <text evidence="1">The sequence shown here is derived from an EMBL/GenBank/DDBJ whole genome shotgun (WGS) entry which is preliminary data.</text>
</comment>